<evidence type="ECO:0000259" key="6">
    <source>
        <dbReference type="Pfam" id="PF04539"/>
    </source>
</evidence>
<dbReference type="InterPro" id="IPR007627">
    <property type="entry name" value="RNA_pol_sigma70_r2"/>
</dbReference>
<dbReference type="InterPro" id="IPR000943">
    <property type="entry name" value="RNA_pol_sigma70"/>
</dbReference>
<keyword evidence="4" id="KW-0804">Transcription</keyword>
<name>A0A848RCX4_9ACTO</name>
<dbReference type="InterPro" id="IPR014284">
    <property type="entry name" value="RNA_pol_sigma-70_dom"/>
</dbReference>
<feature type="compositionally biased region" description="Pro residues" evidence="5">
    <location>
        <begin position="426"/>
        <end position="437"/>
    </location>
</feature>
<evidence type="ECO:0000256" key="3">
    <source>
        <dbReference type="ARBA" id="ARBA00023125"/>
    </source>
</evidence>
<dbReference type="NCBIfam" id="TIGR02937">
    <property type="entry name" value="sigma70-ECF"/>
    <property type="match status" value="1"/>
</dbReference>
<protein>
    <submittedName>
        <fullName evidence="9">Sigma-70 family RNA polymerase sigma factor</fullName>
    </submittedName>
</protein>
<feature type="compositionally biased region" description="Basic residues" evidence="5">
    <location>
        <begin position="411"/>
        <end position="422"/>
    </location>
</feature>
<evidence type="ECO:0000256" key="5">
    <source>
        <dbReference type="SAM" id="MobiDB-lite"/>
    </source>
</evidence>
<dbReference type="RefSeq" id="WP_004016060.1">
    <property type="nucleotide sequence ID" value="NZ_JABCUT010000005.1"/>
</dbReference>
<keyword evidence="3" id="KW-0238">DNA-binding</keyword>
<keyword evidence="1" id="KW-0805">Transcription regulation</keyword>
<evidence type="ECO:0000313" key="9">
    <source>
        <dbReference type="EMBL" id="NMW93179.1"/>
    </source>
</evidence>
<gene>
    <name evidence="9" type="ORF">HHJ74_05645</name>
</gene>
<reference evidence="9 10" key="1">
    <citation type="submission" date="2020-04" db="EMBL/GenBank/DDBJ databases">
        <title>Antimicrobial susceptibility and clonality of vaginal-derived multi-drug resistant Mobiluncus isolates in China.</title>
        <authorList>
            <person name="Zhang X."/>
        </authorList>
    </citation>
    <scope>NUCLEOTIDE SEQUENCE [LARGE SCALE GENOMIC DNA]</scope>
    <source>
        <strain evidence="9 10">7</strain>
    </source>
</reference>
<dbReference type="InterPro" id="IPR007630">
    <property type="entry name" value="RNA_pol_sigma70_r4"/>
</dbReference>
<evidence type="ECO:0000313" key="10">
    <source>
        <dbReference type="Proteomes" id="UP000582487"/>
    </source>
</evidence>
<dbReference type="AlphaFoldDB" id="A0A848RCX4"/>
<dbReference type="Proteomes" id="UP000582487">
    <property type="component" value="Unassembled WGS sequence"/>
</dbReference>
<dbReference type="SUPFAM" id="SSF88946">
    <property type="entry name" value="Sigma2 domain of RNA polymerase sigma factors"/>
    <property type="match status" value="1"/>
</dbReference>
<dbReference type="SUPFAM" id="SSF88659">
    <property type="entry name" value="Sigma3 and sigma4 domains of RNA polymerase sigma factors"/>
    <property type="match status" value="2"/>
</dbReference>
<evidence type="ECO:0000256" key="4">
    <source>
        <dbReference type="ARBA" id="ARBA00023163"/>
    </source>
</evidence>
<dbReference type="PANTHER" id="PTHR30385:SF7">
    <property type="entry name" value="RNA POLYMERASE SIGMA FACTOR FLIA"/>
    <property type="match status" value="1"/>
</dbReference>
<evidence type="ECO:0000256" key="2">
    <source>
        <dbReference type="ARBA" id="ARBA00023082"/>
    </source>
</evidence>
<dbReference type="Gene3D" id="1.10.1740.10">
    <property type="match status" value="1"/>
</dbReference>
<dbReference type="Gene3D" id="1.20.140.160">
    <property type="match status" value="1"/>
</dbReference>
<feature type="region of interest" description="Disordered" evidence="5">
    <location>
        <begin position="308"/>
        <end position="455"/>
    </location>
</feature>
<accession>A0A848RCX4</accession>
<feature type="compositionally biased region" description="Polar residues" evidence="5">
    <location>
        <begin position="374"/>
        <end position="388"/>
    </location>
</feature>
<evidence type="ECO:0000259" key="8">
    <source>
        <dbReference type="Pfam" id="PF04545"/>
    </source>
</evidence>
<dbReference type="Pfam" id="PF04542">
    <property type="entry name" value="Sigma70_r2"/>
    <property type="match status" value="1"/>
</dbReference>
<dbReference type="PRINTS" id="PR00046">
    <property type="entry name" value="SIGMA70FCT"/>
</dbReference>
<dbReference type="GO" id="GO:0006352">
    <property type="term" value="P:DNA-templated transcription initiation"/>
    <property type="evidence" value="ECO:0007669"/>
    <property type="project" value="InterPro"/>
</dbReference>
<evidence type="ECO:0000256" key="1">
    <source>
        <dbReference type="ARBA" id="ARBA00023015"/>
    </source>
</evidence>
<dbReference type="Pfam" id="PF04539">
    <property type="entry name" value="Sigma70_r3"/>
    <property type="match status" value="1"/>
</dbReference>
<proteinExistence type="predicted"/>
<evidence type="ECO:0000259" key="7">
    <source>
        <dbReference type="Pfam" id="PF04542"/>
    </source>
</evidence>
<sequence length="455" mass="48561">MGAESVELDRDALIEKNLPLVGYQVAELLRRVPSFVQREDLASAGSLALVQAAKSYNPETGVPFHRYAVFRIRGAMLDELRAMDWATRGSRSRTKQLEEMTAALTAAAGRAPTREELAVALGIEVGQVEAAQLDASRRMVSIDVSYSEDDPRSIEIVDDGLNPEDTVLTDERLVYLKAAVRALPQRLRYVVEQVFFEEKSVNEVAASLGVTQSRVSQLRTEALSMIRDGMVHHLEPDDAAEAPHEPQQKVGIVEKRRQSYLKKVADTAEALREASVEDFAGVGASGIVAAGLAVSGGQVVPVHEVPSGVEPKAETPAAVESAGSLGSGEGSKGASVHEVMAPHEPAPATSRAKTGATPRKTPAVQAKLDPLRPASSTTSFLASRSKGSAQARAQLRAEAEARAAEEEKRKSKDKVRARRTRKTPAAEPPPEPSPQPPMASYLGGLSLRAHGAGGK</sequence>
<dbReference type="GO" id="GO:0003677">
    <property type="term" value="F:DNA binding"/>
    <property type="evidence" value="ECO:0007669"/>
    <property type="project" value="UniProtKB-KW"/>
</dbReference>
<feature type="domain" description="RNA polymerase sigma-70 region 3" evidence="6">
    <location>
        <begin position="94"/>
        <end position="165"/>
    </location>
</feature>
<comment type="caution">
    <text evidence="9">The sequence shown here is derived from an EMBL/GenBank/DDBJ whole genome shotgun (WGS) entry which is preliminary data.</text>
</comment>
<feature type="domain" description="RNA polymerase sigma-70 region 4" evidence="8">
    <location>
        <begin position="181"/>
        <end position="227"/>
    </location>
</feature>
<dbReference type="InterPro" id="IPR013325">
    <property type="entry name" value="RNA_pol_sigma_r2"/>
</dbReference>
<dbReference type="EMBL" id="JABCUV010000005">
    <property type="protein sequence ID" value="NMW93179.1"/>
    <property type="molecule type" value="Genomic_DNA"/>
</dbReference>
<dbReference type="InterPro" id="IPR013324">
    <property type="entry name" value="RNA_pol_sigma_r3/r4-like"/>
</dbReference>
<dbReference type="InterPro" id="IPR007624">
    <property type="entry name" value="RNA_pol_sigma70_r3"/>
</dbReference>
<feature type="domain" description="RNA polymerase sigma-70 region 2" evidence="7">
    <location>
        <begin position="13"/>
        <end position="85"/>
    </location>
</feature>
<keyword evidence="2" id="KW-0731">Sigma factor</keyword>
<dbReference type="GO" id="GO:0016987">
    <property type="term" value="F:sigma factor activity"/>
    <property type="evidence" value="ECO:0007669"/>
    <property type="project" value="UniProtKB-KW"/>
</dbReference>
<dbReference type="PANTHER" id="PTHR30385">
    <property type="entry name" value="SIGMA FACTOR F FLAGELLAR"/>
    <property type="match status" value="1"/>
</dbReference>
<organism evidence="9 10">
    <name type="scientific">Mobiluncus mulieris</name>
    <dbReference type="NCBI Taxonomy" id="2052"/>
    <lineage>
        <taxon>Bacteria</taxon>
        <taxon>Bacillati</taxon>
        <taxon>Actinomycetota</taxon>
        <taxon>Actinomycetes</taxon>
        <taxon>Actinomycetales</taxon>
        <taxon>Actinomycetaceae</taxon>
        <taxon>Mobiluncus</taxon>
    </lineage>
</organism>
<dbReference type="Pfam" id="PF04545">
    <property type="entry name" value="Sigma70_r4"/>
    <property type="match status" value="1"/>
</dbReference>
<feature type="compositionally biased region" description="Basic and acidic residues" evidence="5">
    <location>
        <begin position="395"/>
        <end position="410"/>
    </location>
</feature>